<dbReference type="Proteomes" id="UP000310200">
    <property type="component" value="Unassembled WGS sequence"/>
</dbReference>
<dbReference type="AlphaFoldDB" id="A0A4S2KK34"/>
<dbReference type="GO" id="GO:0005634">
    <property type="term" value="C:nucleus"/>
    <property type="evidence" value="ECO:0007669"/>
    <property type="project" value="TreeGrafter"/>
</dbReference>
<dbReference type="EMBL" id="QBLH01002501">
    <property type="protein sequence ID" value="TGZ48329.1"/>
    <property type="molecule type" value="Genomic_DNA"/>
</dbReference>
<dbReference type="Pfam" id="PF10545">
    <property type="entry name" value="MADF_DNA_bdg"/>
    <property type="match status" value="1"/>
</dbReference>
<dbReference type="SMART" id="SM00595">
    <property type="entry name" value="MADF"/>
    <property type="match status" value="1"/>
</dbReference>
<dbReference type="GO" id="GO:0006357">
    <property type="term" value="P:regulation of transcription by RNA polymerase II"/>
    <property type="evidence" value="ECO:0007669"/>
    <property type="project" value="TreeGrafter"/>
</dbReference>
<feature type="non-terminal residue" evidence="2">
    <location>
        <position position="170"/>
    </location>
</feature>
<accession>A0A4S2KK34</accession>
<dbReference type="PANTHER" id="PTHR12243">
    <property type="entry name" value="MADF DOMAIN TRANSCRIPTION FACTOR"/>
    <property type="match status" value="1"/>
</dbReference>
<gene>
    <name evidence="2" type="ORF">DBV15_08650</name>
</gene>
<feature type="domain" description="MADF" evidence="1">
    <location>
        <begin position="46"/>
        <end position="140"/>
    </location>
</feature>
<evidence type="ECO:0000313" key="2">
    <source>
        <dbReference type="EMBL" id="TGZ48329.1"/>
    </source>
</evidence>
<dbReference type="PANTHER" id="PTHR12243:SF67">
    <property type="entry name" value="COREPRESSOR OF PANGOLIN, ISOFORM A-RELATED"/>
    <property type="match status" value="1"/>
</dbReference>
<protein>
    <recommendedName>
        <fullName evidence="1">MADF domain-containing protein</fullName>
    </recommendedName>
</protein>
<dbReference type="InterPro" id="IPR006578">
    <property type="entry name" value="MADF-dom"/>
</dbReference>
<reference evidence="2 3" key="1">
    <citation type="journal article" date="2019" name="Philos. Trans. R. Soc. Lond., B, Biol. Sci.">
        <title>Ant behaviour and brain gene expression of defending hosts depend on the ecological success of the intruding social parasite.</title>
        <authorList>
            <person name="Kaur R."/>
            <person name="Stoldt M."/>
            <person name="Jongepier E."/>
            <person name="Feldmeyer B."/>
            <person name="Menzel F."/>
            <person name="Bornberg-Bauer E."/>
            <person name="Foitzik S."/>
        </authorList>
    </citation>
    <scope>NUCLEOTIDE SEQUENCE [LARGE SCALE GENOMIC DNA]</scope>
    <source>
        <tissue evidence="2">Whole body</tissue>
    </source>
</reference>
<organism evidence="2 3">
    <name type="scientific">Temnothorax longispinosus</name>
    <dbReference type="NCBI Taxonomy" id="300112"/>
    <lineage>
        <taxon>Eukaryota</taxon>
        <taxon>Metazoa</taxon>
        <taxon>Ecdysozoa</taxon>
        <taxon>Arthropoda</taxon>
        <taxon>Hexapoda</taxon>
        <taxon>Insecta</taxon>
        <taxon>Pterygota</taxon>
        <taxon>Neoptera</taxon>
        <taxon>Endopterygota</taxon>
        <taxon>Hymenoptera</taxon>
        <taxon>Apocrita</taxon>
        <taxon>Aculeata</taxon>
        <taxon>Formicoidea</taxon>
        <taxon>Formicidae</taxon>
        <taxon>Myrmicinae</taxon>
        <taxon>Temnothorax</taxon>
    </lineage>
</organism>
<sequence length="170" mass="19744">MFSENSEQMAPWRPVLSWPVMAASPTLENNDNTKNKGHNDSDLTERLISEVFIREPLWNSKLPYKQRGPANMKLLWAQVDTCLGTDPGISQGKWKHLRDRFVKEYGIQNTYTASGSATKAKKTSTWYLYETLSFLIPTINYRNDLTERLISEVFIREPLWNSKLPYKQRG</sequence>
<dbReference type="InterPro" id="IPR039353">
    <property type="entry name" value="TF_Adf1"/>
</dbReference>
<evidence type="ECO:0000313" key="3">
    <source>
        <dbReference type="Proteomes" id="UP000310200"/>
    </source>
</evidence>
<comment type="caution">
    <text evidence="2">The sequence shown here is derived from an EMBL/GenBank/DDBJ whole genome shotgun (WGS) entry which is preliminary data.</text>
</comment>
<dbReference type="PROSITE" id="PS51029">
    <property type="entry name" value="MADF"/>
    <property type="match status" value="1"/>
</dbReference>
<dbReference type="GO" id="GO:0005667">
    <property type="term" value="C:transcription regulator complex"/>
    <property type="evidence" value="ECO:0007669"/>
    <property type="project" value="TreeGrafter"/>
</dbReference>
<name>A0A4S2KK34_9HYME</name>
<keyword evidence="3" id="KW-1185">Reference proteome</keyword>
<evidence type="ECO:0000259" key="1">
    <source>
        <dbReference type="PROSITE" id="PS51029"/>
    </source>
</evidence>
<proteinExistence type="predicted"/>